<reference evidence="1 2" key="1">
    <citation type="journal article" date="2018" name="Sci. Data">
        <title>The draft genome sequence of cork oak.</title>
        <authorList>
            <person name="Ramos A.M."/>
            <person name="Usie A."/>
            <person name="Barbosa P."/>
            <person name="Barros P.M."/>
            <person name="Capote T."/>
            <person name="Chaves I."/>
            <person name="Simoes F."/>
            <person name="Abreu I."/>
            <person name="Carrasquinho I."/>
            <person name="Faro C."/>
            <person name="Guimaraes J.B."/>
            <person name="Mendonca D."/>
            <person name="Nobrega F."/>
            <person name="Rodrigues L."/>
            <person name="Saibo N.J.M."/>
            <person name="Varela M.C."/>
            <person name="Egas C."/>
            <person name="Matos J."/>
            <person name="Miguel C.M."/>
            <person name="Oliveira M.M."/>
            <person name="Ricardo C.P."/>
            <person name="Goncalves S."/>
        </authorList>
    </citation>
    <scope>NUCLEOTIDE SEQUENCE [LARGE SCALE GENOMIC DNA]</scope>
    <source>
        <strain evidence="2">cv. HL8</strain>
    </source>
</reference>
<proteinExistence type="predicted"/>
<sequence length="71" mass="8068">MYNGVYIYKIRRAEVKSAPYMILSKPFTKVFAQGLGVRIEKSLQRHGGRLKHGGRLLLWCNNAKVLSGPFC</sequence>
<dbReference type="Proteomes" id="UP000237347">
    <property type="component" value="Unassembled WGS sequence"/>
</dbReference>
<evidence type="ECO:0000313" key="2">
    <source>
        <dbReference type="Proteomes" id="UP000237347"/>
    </source>
</evidence>
<protein>
    <submittedName>
        <fullName evidence="1">Uncharacterized protein</fullName>
    </submittedName>
</protein>
<dbReference type="EMBL" id="PKMF04000927">
    <property type="protein sequence ID" value="KAK7816660.1"/>
    <property type="molecule type" value="Genomic_DNA"/>
</dbReference>
<gene>
    <name evidence="1" type="ORF">CFP56_043797</name>
</gene>
<comment type="caution">
    <text evidence="1">The sequence shown here is derived from an EMBL/GenBank/DDBJ whole genome shotgun (WGS) entry which is preliminary data.</text>
</comment>
<evidence type="ECO:0000313" key="1">
    <source>
        <dbReference type="EMBL" id="KAK7816660.1"/>
    </source>
</evidence>
<name>A0AAW0IQ36_QUESU</name>
<keyword evidence="2" id="KW-1185">Reference proteome</keyword>
<organism evidence="1 2">
    <name type="scientific">Quercus suber</name>
    <name type="common">Cork oak</name>
    <dbReference type="NCBI Taxonomy" id="58331"/>
    <lineage>
        <taxon>Eukaryota</taxon>
        <taxon>Viridiplantae</taxon>
        <taxon>Streptophyta</taxon>
        <taxon>Embryophyta</taxon>
        <taxon>Tracheophyta</taxon>
        <taxon>Spermatophyta</taxon>
        <taxon>Magnoliopsida</taxon>
        <taxon>eudicotyledons</taxon>
        <taxon>Gunneridae</taxon>
        <taxon>Pentapetalae</taxon>
        <taxon>rosids</taxon>
        <taxon>fabids</taxon>
        <taxon>Fagales</taxon>
        <taxon>Fagaceae</taxon>
        <taxon>Quercus</taxon>
    </lineage>
</organism>
<dbReference type="AlphaFoldDB" id="A0AAW0IQ36"/>
<accession>A0AAW0IQ36</accession>